<gene>
    <name evidence="1" type="ORF">N8I74_06850</name>
</gene>
<dbReference type="EMBL" id="CP106753">
    <property type="protein sequence ID" value="UXY16735.1"/>
    <property type="molecule type" value="Genomic_DNA"/>
</dbReference>
<dbReference type="InterPro" id="IPR008861">
    <property type="entry name" value="GpX-like"/>
</dbReference>
<keyword evidence="2" id="KW-1185">Reference proteome</keyword>
<dbReference type="Proteomes" id="UP001061302">
    <property type="component" value="Chromosome"/>
</dbReference>
<proteinExistence type="predicted"/>
<dbReference type="RefSeq" id="WP_263126125.1">
    <property type="nucleotide sequence ID" value="NZ_CP106753.1"/>
</dbReference>
<accession>A0ABY6DQT1</accession>
<name>A0ABY6DQT1_9NEIS</name>
<dbReference type="Pfam" id="PF05489">
    <property type="entry name" value="Phage_tail_X"/>
    <property type="match status" value="1"/>
</dbReference>
<evidence type="ECO:0000313" key="2">
    <source>
        <dbReference type="Proteomes" id="UP001061302"/>
    </source>
</evidence>
<reference evidence="1" key="1">
    <citation type="submission" date="2022-10" db="EMBL/GenBank/DDBJ databases">
        <title>Chitiniphilus purpureus sp. nov., a novel chitin-degrading bacterium isolated from crawfish pond sediment.</title>
        <authorList>
            <person name="Li K."/>
        </authorList>
    </citation>
    <scope>NUCLEOTIDE SEQUENCE</scope>
    <source>
        <strain evidence="1">CD1</strain>
    </source>
</reference>
<organism evidence="1 2">
    <name type="scientific">Chitiniphilus purpureus</name>
    <dbReference type="NCBI Taxonomy" id="2981137"/>
    <lineage>
        <taxon>Bacteria</taxon>
        <taxon>Pseudomonadati</taxon>
        <taxon>Pseudomonadota</taxon>
        <taxon>Betaproteobacteria</taxon>
        <taxon>Neisseriales</taxon>
        <taxon>Chitinibacteraceae</taxon>
        <taxon>Chitiniphilus</taxon>
    </lineage>
</organism>
<evidence type="ECO:0000313" key="1">
    <source>
        <dbReference type="EMBL" id="UXY16735.1"/>
    </source>
</evidence>
<protein>
    <submittedName>
        <fullName evidence="1">Tail protein X</fullName>
    </submittedName>
</protein>
<sequence>MKVRARQGDTVDLLCWRHYGRTGGVTEQVLRANPGLADRGPILPQGHLIELPDQPAPMAARQQVQLWE</sequence>